<comment type="similarity">
    <text evidence="5">Belongs to the GTP cyclohydrolase I family. QueF type 1 subfamily.</text>
</comment>
<keyword evidence="1 5" id="KW-0963">Cytoplasm</keyword>
<dbReference type="Pfam" id="PF14489">
    <property type="entry name" value="QueF"/>
    <property type="match status" value="1"/>
</dbReference>
<keyword evidence="3 5" id="KW-0521">NADP</keyword>
<dbReference type="GO" id="GO:0033739">
    <property type="term" value="F:preQ1 synthase activity"/>
    <property type="evidence" value="ECO:0007669"/>
    <property type="project" value="UniProtKB-UniRule"/>
</dbReference>
<evidence type="ECO:0000313" key="7">
    <source>
        <dbReference type="Proteomes" id="UP000662873"/>
    </source>
</evidence>
<dbReference type="Gene3D" id="3.30.1130.10">
    <property type="match status" value="1"/>
</dbReference>
<evidence type="ECO:0000256" key="5">
    <source>
        <dbReference type="HAMAP-Rule" id="MF_00818"/>
    </source>
</evidence>
<evidence type="ECO:0000256" key="1">
    <source>
        <dbReference type="ARBA" id="ARBA00022490"/>
    </source>
</evidence>
<evidence type="ECO:0000256" key="4">
    <source>
        <dbReference type="ARBA" id="ARBA00023002"/>
    </source>
</evidence>
<dbReference type="InterPro" id="IPR050084">
    <property type="entry name" value="NADPH_dep_7-cyano-7-deazaG_red"/>
</dbReference>
<keyword evidence="4 5" id="KW-0560">Oxidoreductase</keyword>
<sequence length="118" mass="13376">MIETFPNPAPERNYWIRHETSEFTSVCPKTGNPDFATVIVEYVPDRLCIELKSLKLYFFGFRNEGIFFEAVINRIHDDLVAVCGPRWIRVTGKFNVRGGIGSSIVAESGKTNLRTPLP</sequence>
<dbReference type="UniPathway" id="UPA00392"/>
<dbReference type="EC" id="1.7.1.13" evidence="5"/>
<comment type="subcellular location">
    <subcellularLocation>
        <location evidence="5">Cytoplasm</location>
    </subcellularLocation>
</comment>
<comment type="function">
    <text evidence="5">Catalyzes the NADPH-dependent reduction of 7-cyano-7-deazaguanine (preQ0) to 7-aminomethyl-7-deazaguanine (preQ1).</text>
</comment>
<accession>A0A809S2R3</accession>
<dbReference type="SUPFAM" id="SSF55620">
    <property type="entry name" value="Tetrahydrobiopterin biosynthesis enzymes-like"/>
    <property type="match status" value="1"/>
</dbReference>
<dbReference type="EMBL" id="AP021858">
    <property type="protein sequence ID" value="BBO22766.1"/>
    <property type="molecule type" value="Genomic_DNA"/>
</dbReference>
<dbReference type="GO" id="GO:0008616">
    <property type="term" value="P:tRNA queuosine(34) biosynthetic process"/>
    <property type="evidence" value="ECO:0007669"/>
    <property type="project" value="UniProtKB-UniRule"/>
</dbReference>
<dbReference type="PANTHER" id="PTHR34354">
    <property type="entry name" value="NADPH-DEPENDENT 7-CYANO-7-DEAZAGUANINE REDUCTASE"/>
    <property type="match status" value="1"/>
</dbReference>
<comment type="caution">
    <text evidence="5">Lacks conserved residue(s) required for the propagation of feature annotation.</text>
</comment>
<dbReference type="InterPro" id="IPR029500">
    <property type="entry name" value="QueF"/>
</dbReference>
<feature type="active site" description="Proton donor" evidence="5">
    <location>
        <position position="34"/>
    </location>
</feature>
<reference evidence="6" key="1">
    <citation type="journal article" name="DNA Res.">
        <title>The physiological potential of anammox bacteria as revealed by their core genome structure.</title>
        <authorList>
            <person name="Okubo T."/>
            <person name="Toyoda A."/>
            <person name="Fukuhara K."/>
            <person name="Uchiyama I."/>
            <person name="Harigaya Y."/>
            <person name="Kuroiwa M."/>
            <person name="Suzuki T."/>
            <person name="Murakami Y."/>
            <person name="Suwa Y."/>
            <person name="Takami H."/>
        </authorList>
    </citation>
    <scope>NUCLEOTIDE SEQUENCE</scope>
    <source>
        <strain evidence="6">317325-2</strain>
    </source>
</reference>
<evidence type="ECO:0000313" key="6">
    <source>
        <dbReference type="EMBL" id="BBO22766.1"/>
    </source>
</evidence>
<dbReference type="KEGG" id="npy:NPRO_03610"/>
<dbReference type="InterPro" id="IPR016856">
    <property type="entry name" value="QueF_type1"/>
</dbReference>
<keyword evidence="2 5" id="KW-0671">Queuosine biosynthesis</keyword>
<feature type="active site" description="Thioimide intermediate" evidence="5">
    <location>
        <position position="27"/>
    </location>
</feature>
<dbReference type="PIRSF" id="PIRSF027377">
    <property type="entry name" value="Nitrile_oxidored_QueF"/>
    <property type="match status" value="1"/>
</dbReference>
<dbReference type="GO" id="GO:0005737">
    <property type="term" value="C:cytoplasm"/>
    <property type="evidence" value="ECO:0007669"/>
    <property type="project" value="UniProtKB-SubCell"/>
</dbReference>
<feature type="binding site" evidence="5">
    <location>
        <begin position="49"/>
        <end position="51"/>
    </location>
    <ligand>
        <name>substrate</name>
    </ligand>
</feature>
<comment type="catalytic activity">
    <reaction evidence="5">
        <text>7-aminomethyl-7-carbaguanine + 2 NADP(+) = 7-cyano-7-carbaguanine + 2 NADPH + 3 H(+)</text>
        <dbReference type="Rhea" id="RHEA:13409"/>
        <dbReference type="ChEBI" id="CHEBI:15378"/>
        <dbReference type="ChEBI" id="CHEBI:45075"/>
        <dbReference type="ChEBI" id="CHEBI:57783"/>
        <dbReference type="ChEBI" id="CHEBI:58349"/>
        <dbReference type="ChEBI" id="CHEBI:58703"/>
        <dbReference type="EC" id="1.7.1.13"/>
    </reaction>
</comment>
<protein>
    <recommendedName>
        <fullName evidence="5">NADPH-dependent 7-cyano-7-deazaguanine reductase</fullName>
        <ecNumber evidence="5">1.7.1.13</ecNumber>
    </recommendedName>
    <alternativeName>
        <fullName evidence="5">7-cyano-7-carbaguanine reductase</fullName>
    </alternativeName>
    <alternativeName>
        <fullName evidence="5">NADPH-dependent nitrile oxidoreductase</fullName>
    </alternativeName>
    <alternativeName>
        <fullName evidence="5">PreQ(0) reductase</fullName>
    </alternativeName>
</protein>
<name>A0A809S2R3_9BACT</name>
<organism evidence="6 7">
    <name type="scientific">Candidatus Nitrosymbiomonas proteolyticus</name>
    <dbReference type="NCBI Taxonomy" id="2608984"/>
    <lineage>
        <taxon>Bacteria</taxon>
        <taxon>Bacillati</taxon>
        <taxon>Armatimonadota</taxon>
        <taxon>Armatimonadota incertae sedis</taxon>
        <taxon>Candidatus Nitrosymbiomonas</taxon>
    </lineage>
</organism>
<proteinExistence type="inferred from homology"/>
<dbReference type="NCBIfam" id="TIGR03139">
    <property type="entry name" value="QueF-II"/>
    <property type="match status" value="1"/>
</dbReference>
<dbReference type="InterPro" id="IPR043133">
    <property type="entry name" value="GTP-CH-I_C/QueF"/>
</dbReference>
<dbReference type="AlphaFoldDB" id="A0A809S2R3"/>
<evidence type="ECO:0000256" key="2">
    <source>
        <dbReference type="ARBA" id="ARBA00022785"/>
    </source>
</evidence>
<comment type="pathway">
    <text evidence="5">tRNA modification; tRNA-queuosine biosynthesis.</text>
</comment>
<gene>
    <name evidence="5" type="primary">queF</name>
    <name evidence="6" type="ORF">NPRO_03610</name>
</gene>
<dbReference type="Proteomes" id="UP000662873">
    <property type="component" value="Chromosome"/>
</dbReference>
<dbReference type="PANTHER" id="PTHR34354:SF1">
    <property type="entry name" value="NADPH-DEPENDENT 7-CYANO-7-DEAZAGUANINE REDUCTASE"/>
    <property type="match status" value="1"/>
</dbReference>
<evidence type="ECO:0000256" key="3">
    <source>
        <dbReference type="ARBA" id="ARBA00022857"/>
    </source>
</evidence>
<dbReference type="HAMAP" id="MF_00818">
    <property type="entry name" value="QueF_type1"/>
    <property type="match status" value="1"/>
</dbReference>